<organism evidence="12 13">
    <name type="scientific">Pontibacillus litoralis JSM 072002</name>
    <dbReference type="NCBI Taxonomy" id="1385512"/>
    <lineage>
        <taxon>Bacteria</taxon>
        <taxon>Bacillati</taxon>
        <taxon>Bacillota</taxon>
        <taxon>Bacilli</taxon>
        <taxon>Bacillales</taxon>
        <taxon>Bacillaceae</taxon>
        <taxon>Pontibacillus</taxon>
    </lineage>
</organism>
<evidence type="ECO:0000256" key="2">
    <source>
        <dbReference type="ARBA" id="ARBA00011738"/>
    </source>
</evidence>
<feature type="binding site" evidence="10">
    <location>
        <begin position="8"/>
        <end position="13"/>
    </location>
    <ligand>
        <name>substrate</name>
    </ligand>
</feature>
<comment type="similarity">
    <text evidence="1 10 11">Belongs to the HAM1 NTPase family.</text>
</comment>
<gene>
    <name evidence="12" type="ORF">N784_01525</name>
</gene>
<evidence type="ECO:0000313" key="12">
    <source>
        <dbReference type="EMBL" id="KGX89035.1"/>
    </source>
</evidence>
<dbReference type="GO" id="GO:0036222">
    <property type="term" value="F:XTP diphosphatase activity"/>
    <property type="evidence" value="ECO:0007669"/>
    <property type="project" value="UniProtKB-UniRule"/>
</dbReference>
<evidence type="ECO:0000256" key="6">
    <source>
        <dbReference type="ARBA" id="ARBA00022842"/>
    </source>
</evidence>
<evidence type="ECO:0000256" key="8">
    <source>
        <dbReference type="ARBA" id="ARBA00051875"/>
    </source>
</evidence>
<dbReference type="Pfam" id="PF01725">
    <property type="entry name" value="Ham1p_like"/>
    <property type="match status" value="1"/>
</dbReference>
<feature type="binding site" evidence="10">
    <location>
        <begin position="180"/>
        <end position="181"/>
    </location>
    <ligand>
        <name>substrate</name>
    </ligand>
</feature>
<keyword evidence="7 10" id="KW-0546">Nucleotide metabolism</keyword>
<dbReference type="EMBL" id="AVPG01000001">
    <property type="protein sequence ID" value="KGX89035.1"/>
    <property type="molecule type" value="Genomic_DNA"/>
</dbReference>
<feature type="active site" description="Proton acceptor" evidence="10">
    <location>
        <position position="71"/>
    </location>
</feature>
<dbReference type="NCBIfam" id="TIGR00042">
    <property type="entry name" value="RdgB/HAM1 family non-canonical purine NTP pyrophosphatase"/>
    <property type="match status" value="1"/>
</dbReference>
<dbReference type="GO" id="GO:0009146">
    <property type="term" value="P:purine nucleoside triphosphate catabolic process"/>
    <property type="evidence" value="ECO:0007669"/>
    <property type="project" value="UniProtKB-UniRule"/>
</dbReference>
<comment type="catalytic activity">
    <reaction evidence="10">
        <text>ITP + H2O = IMP + diphosphate + H(+)</text>
        <dbReference type="Rhea" id="RHEA:29399"/>
        <dbReference type="ChEBI" id="CHEBI:15377"/>
        <dbReference type="ChEBI" id="CHEBI:15378"/>
        <dbReference type="ChEBI" id="CHEBI:33019"/>
        <dbReference type="ChEBI" id="CHEBI:58053"/>
        <dbReference type="ChEBI" id="CHEBI:61402"/>
        <dbReference type="EC" id="3.6.1.66"/>
    </reaction>
</comment>
<comment type="function">
    <text evidence="10">Pyrophosphatase that catalyzes the hydrolysis of nucleoside triphosphates to their monophosphate derivatives, with a high preference for the non-canonical purine nucleotides XTP (xanthosine triphosphate), dITP (deoxyinosine triphosphate) and ITP. Seems to function as a house-cleaning enzyme that removes non-canonical purine nucleotides from the nucleotide pool, thus preventing their incorporation into DNA/RNA and avoiding chromosomal lesions.</text>
</comment>
<dbReference type="InterPro" id="IPR020922">
    <property type="entry name" value="dITP/XTP_pyrophosphatase"/>
</dbReference>
<dbReference type="GO" id="GO:0017111">
    <property type="term" value="F:ribonucleoside triphosphate phosphatase activity"/>
    <property type="evidence" value="ECO:0007669"/>
    <property type="project" value="InterPro"/>
</dbReference>
<evidence type="ECO:0000256" key="11">
    <source>
        <dbReference type="RuleBase" id="RU003781"/>
    </source>
</evidence>
<sequence length="196" mass="21662">MNELIIASKNKGKIEEFRQLFAQYGIQTYGIEEIDESIADVKETGMTFAENAQLKAETIAALLNKPVLADDSGLEVDALEKRPGVFSARYAGEKKDDKANMDKVLLELEQVDHRTARFVCVLALAIPSQETILERGTCEGSIARQPQGANGFGYDPIFVPNGYNQTMAQLTSGEKNAISHRHNALMKIEQTIQLMV</sequence>
<dbReference type="EC" id="3.6.1.66" evidence="10"/>
<dbReference type="FunFam" id="3.90.950.10:FF:000001">
    <property type="entry name" value="dITP/XTP pyrophosphatase"/>
    <property type="match status" value="1"/>
</dbReference>
<comment type="subunit">
    <text evidence="2 10">Homodimer.</text>
</comment>
<evidence type="ECO:0000256" key="10">
    <source>
        <dbReference type="HAMAP-Rule" id="MF_01405"/>
    </source>
</evidence>
<feature type="binding site" evidence="10">
    <location>
        <begin position="152"/>
        <end position="155"/>
    </location>
    <ligand>
        <name>substrate</name>
    </ligand>
</feature>
<dbReference type="GO" id="GO:0046872">
    <property type="term" value="F:metal ion binding"/>
    <property type="evidence" value="ECO:0007669"/>
    <property type="project" value="UniProtKB-KW"/>
</dbReference>
<keyword evidence="3 10" id="KW-0479">Metal-binding</keyword>
<evidence type="ECO:0000256" key="7">
    <source>
        <dbReference type="ARBA" id="ARBA00023080"/>
    </source>
</evidence>
<comment type="catalytic activity">
    <reaction evidence="9 10">
        <text>XTP + H2O = XMP + diphosphate + H(+)</text>
        <dbReference type="Rhea" id="RHEA:28610"/>
        <dbReference type="ChEBI" id="CHEBI:15377"/>
        <dbReference type="ChEBI" id="CHEBI:15378"/>
        <dbReference type="ChEBI" id="CHEBI:33019"/>
        <dbReference type="ChEBI" id="CHEBI:57464"/>
        <dbReference type="ChEBI" id="CHEBI:61314"/>
        <dbReference type="EC" id="3.6.1.66"/>
    </reaction>
</comment>
<accession>A0A0A5GD63</accession>
<dbReference type="InterPro" id="IPR029001">
    <property type="entry name" value="ITPase-like_fam"/>
</dbReference>
<name>A0A0A5GD63_9BACI</name>
<keyword evidence="5 10" id="KW-0378">Hydrolase</keyword>
<dbReference type="HAMAP" id="MF_01405">
    <property type="entry name" value="Non_canon_purine_NTPase"/>
    <property type="match status" value="1"/>
</dbReference>
<keyword evidence="4 10" id="KW-0547">Nucleotide-binding</keyword>
<proteinExistence type="inferred from homology"/>
<keyword evidence="13" id="KW-1185">Reference proteome</keyword>
<comment type="caution">
    <text evidence="10">Lacks conserved residue(s) required for the propagation of feature annotation.</text>
</comment>
<protein>
    <recommendedName>
        <fullName evidence="10">dITP/XTP pyrophosphatase</fullName>
        <ecNumber evidence="10">3.6.1.66</ecNumber>
    </recommendedName>
    <alternativeName>
        <fullName evidence="10">Non-canonical purine NTP pyrophosphatase</fullName>
    </alternativeName>
    <alternativeName>
        <fullName evidence="10">Non-standard purine NTP pyrophosphatase</fullName>
    </alternativeName>
    <alternativeName>
        <fullName evidence="10">Nucleoside-triphosphate diphosphatase</fullName>
    </alternativeName>
    <alternativeName>
        <fullName evidence="10">Nucleoside-triphosphate pyrophosphatase</fullName>
        <shortName evidence="10">NTPase</shortName>
    </alternativeName>
</protein>
<dbReference type="Proteomes" id="UP000030401">
    <property type="component" value="Unassembled WGS sequence"/>
</dbReference>
<dbReference type="RefSeq" id="WP_036831283.1">
    <property type="nucleotide sequence ID" value="NZ_AVPG01000001.1"/>
</dbReference>
<dbReference type="eggNOG" id="COG0127">
    <property type="taxonomic scope" value="Bacteria"/>
</dbReference>
<dbReference type="OrthoDB" id="9807456at2"/>
<dbReference type="Gene3D" id="3.90.950.10">
    <property type="match status" value="1"/>
</dbReference>
<dbReference type="PANTHER" id="PTHR11067">
    <property type="entry name" value="INOSINE TRIPHOSPHATE PYROPHOSPHATASE/HAM1 PROTEIN"/>
    <property type="match status" value="1"/>
</dbReference>
<dbReference type="SUPFAM" id="SSF52972">
    <property type="entry name" value="ITPase-like"/>
    <property type="match status" value="1"/>
</dbReference>
<dbReference type="GO" id="GO:0005829">
    <property type="term" value="C:cytosol"/>
    <property type="evidence" value="ECO:0007669"/>
    <property type="project" value="TreeGrafter"/>
</dbReference>
<dbReference type="STRING" id="1385512.N784_01525"/>
<evidence type="ECO:0000256" key="5">
    <source>
        <dbReference type="ARBA" id="ARBA00022801"/>
    </source>
</evidence>
<evidence type="ECO:0000256" key="1">
    <source>
        <dbReference type="ARBA" id="ARBA00008023"/>
    </source>
</evidence>
<comment type="catalytic activity">
    <reaction evidence="8 10">
        <text>dITP + H2O = dIMP + diphosphate + H(+)</text>
        <dbReference type="Rhea" id="RHEA:28342"/>
        <dbReference type="ChEBI" id="CHEBI:15377"/>
        <dbReference type="ChEBI" id="CHEBI:15378"/>
        <dbReference type="ChEBI" id="CHEBI:33019"/>
        <dbReference type="ChEBI" id="CHEBI:61194"/>
        <dbReference type="ChEBI" id="CHEBI:61382"/>
        <dbReference type="EC" id="3.6.1.66"/>
    </reaction>
</comment>
<comment type="caution">
    <text evidence="12">The sequence shown here is derived from an EMBL/GenBank/DDBJ whole genome shotgun (WGS) entry which is preliminary data.</text>
</comment>
<dbReference type="PANTHER" id="PTHR11067:SF9">
    <property type="entry name" value="INOSINE TRIPHOSPHATE PYROPHOSPHATASE"/>
    <property type="match status" value="1"/>
</dbReference>
<comment type="cofactor">
    <cofactor evidence="10">
        <name>Mg(2+)</name>
        <dbReference type="ChEBI" id="CHEBI:18420"/>
    </cofactor>
    <text evidence="10">Binds 1 Mg(2+) ion per subunit.</text>
</comment>
<evidence type="ECO:0000313" key="13">
    <source>
        <dbReference type="Proteomes" id="UP000030401"/>
    </source>
</evidence>
<dbReference type="CDD" id="cd00515">
    <property type="entry name" value="HAM1"/>
    <property type="match status" value="1"/>
</dbReference>
<dbReference type="GO" id="GO:0009117">
    <property type="term" value="P:nucleotide metabolic process"/>
    <property type="evidence" value="ECO:0007669"/>
    <property type="project" value="UniProtKB-KW"/>
</dbReference>
<dbReference type="GO" id="GO:0000166">
    <property type="term" value="F:nucleotide binding"/>
    <property type="evidence" value="ECO:0007669"/>
    <property type="project" value="UniProtKB-KW"/>
</dbReference>
<feature type="binding site" evidence="10">
    <location>
        <position position="72"/>
    </location>
    <ligand>
        <name>substrate</name>
    </ligand>
</feature>
<keyword evidence="6 10" id="KW-0460">Magnesium</keyword>
<evidence type="ECO:0000256" key="9">
    <source>
        <dbReference type="ARBA" id="ARBA00052017"/>
    </source>
</evidence>
<evidence type="ECO:0000256" key="3">
    <source>
        <dbReference type="ARBA" id="ARBA00022723"/>
    </source>
</evidence>
<feature type="binding site" evidence="10">
    <location>
        <position position="71"/>
    </location>
    <ligand>
        <name>Mg(2+)</name>
        <dbReference type="ChEBI" id="CHEBI:18420"/>
    </ligand>
</feature>
<feature type="binding site" evidence="10">
    <location>
        <position position="175"/>
    </location>
    <ligand>
        <name>substrate</name>
    </ligand>
</feature>
<evidence type="ECO:0000256" key="4">
    <source>
        <dbReference type="ARBA" id="ARBA00022741"/>
    </source>
</evidence>
<dbReference type="GO" id="GO:0036220">
    <property type="term" value="F:ITP diphosphatase activity"/>
    <property type="evidence" value="ECO:0007669"/>
    <property type="project" value="UniProtKB-UniRule"/>
</dbReference>
<dbReference type="AlphaFoldDB" id="A0A0A5GD63"/>
<dbReference type="NCBIfam" id="NF011397">
    <property type="entry name" value="PRK14822.1"/>
    <property type="match status" value="1"/>
</dbReference>
<dbReference type="InterPro" id="IPR002637">
    <property type="entry name" value="RdgB/HAM1"/>
</dbReference>
<reference evidence="12 13" key="1">
    <citation type="submission" date="2013-08" db="EMBL/GenBank/DDBJ databases">
        <authorList>
            <person name="Huang J."/>
            <person name="Wang G."/>
        </authorList>
    </citation>
    <scope>NUCLEOTIDE SEQUENCE [LARGE SCALE GENOMIC DNA]</scope>
    <source>
        <strain evidence="12 13">JSM 072002</strain>
    </source>
</reference>
<dbReference type="GO" id="GO:0035870">
    <property type="term" value="F:dITP diphosphatase activity"/>
    <property type="evidence" value="ECO:0007669"/>
    <property type="project" value="UniProtKB-UniRule"/>
</dbReference>